<feature type="compositionally biased region" description="Polar residues" evidence="1">
    <location>
        <begin position="67"/>
        <end position="79"/>
    </location>
</feature>
<keyword evidence="4" id="KW-1185">Reference proteome</keyword>
<dbReference type="Proteomes" id="UP000562352">
    <property type="component" value="Unassembled WGS sequence"/>
</dbReference>
<organism evidence="3 4">
    <name type="scientific">Planomonospora venezuelensis</name>
    <dbReference type="NCBI Taxonomy" id="1999"/>
    <lineage>
        <taxon>Bacteria</taxon>
        <taxon>Bacillati</taxon>
        <taxon>Actinomycetota</taxon>
        <taxon>Actinomycetes</taxon>
        <taxon>Streptosporangiales</taxon>
        <taxon>Streptosporangiaceae</taxon>
        <taxon>Planomonospora</taxon>
    </lineage>
</organism>
<accession>A0A841DD40</accession>
<proteinExistence type="predicted"/>
<feature type="region of interest" description="Disordered" evidence="1">
    <location>
        <begin position="1"/>
        <end position="37"/>
    </location>
</feature>
<feature type="compositionally biased region" description="Basic and acidic residues" evidence="1">
    <location>
        <begin position="1"/>
        <end position="10"/>
    </location>
</feature>
<name>A0A841DD40_PLAVE</name>
<evidence type="ECO:0000313" key="3">
    <source>
        <dbReference type="EMBL" id="MBB5966737.1"/>
    </source>
</evidence>
<dbReference type="InterPro" id="IPR058407">
    <property type="entry name" value="DUF8094"/>
</dbReference>
<reference evidence="3 4" key="1">
    <citation type="submission" date="2020-08" db="EMBL/GenBank/DDBJ databases">
        <title>Genomic Encyclopedia of Type Strains, Phase III (KMG-III): the genomes of soil and plant-associated and newly described type strains.</title>
        <authorList>
            <person name="Whitman W."/>
        </authorList>
    </citation>
    <scope>NUCLEOTIDE SEQUENCE [LARGE SCALE GENOMIC DNA]</scope>
    <source>
        <strain evidence="3 4">CECT 3303</strain>
    </source>
</reference>
<evidence type="ECO:0000256" key="1">
    <source>
        <dbReference type="SAM" id="MobiDB-lite"/>
    </source>
</evidence>
<feature type="domain" description="DUF8094" evidence="2">
    <location>
        <begin position="137"/>
        <end position="417"/>
    </location>
</feature>
<evidence type="ECO:0000313" key="4">
    <source>
        <dbReference type="Proteomes" id="UP000562352"/>
    </source>
</evidence>
<dbReference type="Pfam" id="PF26366">
    <property type="entry name" value="DUF8094"/>
    <property type="match status" value="1"/>
</dbReference>
<sequence>MSRHASDPPDKLVWPSGRIGVAAGRGSEDEDREPERLAASGWRKAALTGVVLAVAGGAGIWVAGSGSQEPGTMLVNSTPAPARSDWEAVLPPPEQEETAGSSWKPPAASAEKTEKAEPPAEPSASTGPRVETRPSRLTVKEAQQVHDQHARNLSITQFTMDSRAMSKLEQGLALEMSQANFETARMQGTKVPAGPWPKPKVWVPRDTKGTTDWFLAVSHQQGVARVSKVMTHTSAGWRLTAFTADPRTPPAALPGIATDTGGYATSLPENASGLLATPRQIAQAHLESLESTTPDPRFAGGPWTDEAVRFWRQERAQLERAGWRLSLSYLPEGPVRSIMTSDGGALIWYGARSTDLREARRDGATVTLKGAAAVRTGGESFARSASVTYGRMYAAYIPPAGSNEKVRVLGEWSEVLESHGT</sequence>
<feature type="region of interest" description="Disordered" evidence="1">
    <location>
        <begin position="64"/>
        <end position="137"/>
    </location>
</feature>
<evidence type="ECO:0000259" key="2">
    <source>
        <dbReference type="Pfam" id="PF26366"/>
    </source>
</evidence>
<dbReference type="EMBL" id="JACHJJ010000026">
    <property type="protein sequence ID" value="MBB5966737.1"/>
    <property type="molecule type" value="Genomic_DNA"/>
</dbReference>
<dbReference type="AlphaFoldDB" id="A0A841DD40"/>
<comment type="caution">
    <text evidence="3">The sequence shown here is derived from an EMBL/GenBank/DDBJ whole genome shotgun (WGS) entry which is preliminary data.</text>
</comment>
<dbReference type="RefSeq" id="WP_184947080.1">
    <property type="nucleotide sequence ID" value="NZ_BAAAWZ010000001.1"/>
</dbReference>
<gene>
    <name evidence="3" type="ORF">FHS22_006033</name>
</gene>
<protein>
    <recommendedName>
        <fullName evidence="2">DUF8094 domain-containing protein</fullName>
    </recommendedName>
</protein>